<reference evidence="1" key="2">
    <citation type="journal article" date="2023" name="Int. J. Mol. Sci.">
        <title>De Novo Assembly and Annotation of 11 Diverse Shrub Willow (Salix) Genomes Reveals Novel Gene Organization in Sex-Linked Regions.</title>
        <authorList>
            <person name="Hyden B."/>
            <person name="Feng K."/>
            <person name="Yates T.B."/>
            <person name="Jawdy S."/>
            <person name="Cereghino C."/>
            <person name="Smart L.B."/>
            <person name="Muchero W."/>
        </authorList>
    </citation>
    <scope>NUCLEOTIDE SEQUENCE</scope>
    <source>
        <tissue evidence="1">Shoot tip</tissue>
    </source>
</reference>
<comment type="caution">
    <text evidence="1">The sequence shown here is derived from an EMBL/GenBank/DDBJ whole genome shotgun (WGS) entry which is preliminary data.</text>
</comment>
<dbReference type="Proteomes" id="UP001141253">
    <property type="component" value="Chromosome 2"/>
</dbReference>
<accession>A0ABQ9BWX5</accession>
<keyword evidence="2" id="KW-1185">Reference proteome</keyword>
<reference evidence="1" key="1">
    <citation type="submission" date="2022-10" db="EMBL/GenBank/DDBJ databases">
        <authorList>
            <person name="Hyden B.L."/>
            <person name="Feng K."/>
            <person name="Yates T."/>
            <person name="Jawdy S."/>
            <person name="Smart L.B."/>
            <person name="Muchero W."/>
        </authorList>
    </citation>
    <scope>NUCLEOTIDE SEQUENCE</scope>
    <source>
        <tissue evidence="1">Shoot tip</tissue>
    </source>
</reference>
<evidence type="ECO:0000313" key="2">
    <source>
        <dbReference type="Proteomes" id="UP001141253"/>
    </source>
</evidence>
<proteinExistence type="predicted"/>
<gene>
    <name evidence="1" type="ORF">OIU77_025630</name>
</gene>
<protein>
    <submittedName>
        <fullName evidence="1">Uncharacterized protein</fullName>
    </submittedName>
</protein>
<name>A0ABQ9BWX5_9ROSI</name>
<evidence type="ECO:0000313" key="1">
    <source>
        <dbReference type="EMBL" id="KAJ6391702.1"/>
    </source>
</evidence>
<organism evidence="1 2">
    <name type="scientific">Salix suchowensis</name>
    <dbReference type="NCBI Taxonomy" id="1278906"/>
    <lineage>
        <taxon>Eukaryota</taxon>
        <taxon>Viridiplantae</taxon>
        <taxon>Streptophyta</taxon>
        <taxon>Embryophyta</taxon>
        <taxon>Tracheophyta</taxon>
        <taxon>Spermatophyta</taxon>
        <taxon>Magnoliopsida</taxon>
        <taxon>eudicotyledons</taxon>
        <taxon>Gunneridae</taxon>
        <taxon>Pentapetalae</taxon>
        <taxon>rosids</taxon>
        <taxon>fabids</taxon>
        <taxon>Malpighiales</taxon>
        <taxon>Salicaceae</taxon>
        <taxon>Saliceae</taxon>
        <taxon>Salix</taxon>
    </lineage>
</organism>
<sequence>MSWGCPGKYYNWYLVLQCLKLTAEFPSRRQFY</sequence>
<dbReference type="EMBL" id="JAPFFI010000006">
    <property type="protein sequence ID" value="KAJ6391702.1"/>
    <property type="molecule type" value="Genomic_DNA"/>
</dbReference>